<evidence type="ECO:0000256" key="7">
    <source>
        <dbReference type="ARBA" id="ARBA00049458"/>
    </source>
</evidence>
<reference evidence="11" key="1">
    <citation type="journal article" date="2013" name="Genetics">
        <title>The draft genome and transcriptome of Panagrellus redivivus are shaped by the harsh demands of a free-living lifestyle.</title>
        <authorList>
            <person name="Srinivasan J."/>
            <person name="Dillman A.R."/>
            <person name="Macchietto M.G."/>
            <person name="Heikkinen L."/>
            <person name="Lakso M."/>
            <person name="Fracchia K.M."/>
            <person name="Antoshechkin I."/>
            <person name="Mortazavi A."/>
            <person name="Wong G."/>
            <person name="Sternberg P.W."/>
        </authorList>
    </citation>
    <scope>NUCLEOTIDE SEQUENCE [LARGE SCALE GENOMIC DNA]</scope>
    <source>
        <strain evidence="11">MT8872</strain>
    </source>
</reference>
<evidence type="ECO:0000313" key="11">
    <source>
        <dbReference type="Proteomes" id="UP000492821"/>
    </source>
</evidence>
<keyword evidence="10" id="KW-0732">Signal</keyword>
<keyword evidence="5 9" id="KW-0472">Membrane</keyword>
<dbReference type="GO" id="GO:0047408">
    <property type="term" value="F:alkenylglycerophosphocholine hydrolase activity"/>
    <property type="evidence" value="ECO:0007669"/>
    <property type="project" value="UniProtKB-EC"/>
</dbReference>
<dbReference type="EC" id="3.3.2.2" evidence="6"/>
<protein>
    <recommendedName>
        <fullName evidence="6">lysoplasmalogenase</fullName>
        <ecNumber evidence="6">3.3.2.2</ecNumber>
    </recommendedName>
</protein>
<sequence length="225" mass="24419">MKCLTIFVLFVAIFYAQTSSFDHKHTWEYPVLKTLPCLVLSALVHFGMSPLKGQEASYHAKGLFLGAVGDLLLALSENGLYPGAVAFAIGHIYYMAVIAPKIIQIHINLALVAFVYAAGINYAFLVPALTASPLSTLIMMAYSIILTTGVVLAGSLYLQDERIGKSATKSSDLLLFAGFALFMISDSLLLLCYLGRPIPYSNQIVLFTYFGAQYAILCGASRQLV</sequence>
<evidence type="ECO:0000256" key="8">
    <source>
        <dbReference type="ARBA" id="ARBA00049560"/>
    </source>
</evidence>
<feature type="transmembrane region" description="Helical" evidence="9">
    <location>
        <begin position="200"/>
        <end position="220"/>
    </location>
</feature>
<feature type="transmembrane region" description="Helical" evidence="9">
    <location>
        <begin position="106"/>
        <end position="125"/>
    </location>
</feature>
<reference evidence="12" key="2">
    <citation type="submission" date="2020-10" db="UniProtKB">
        <authorList>
            <consortium name="WormBaseParasite"/>
        </authorList>
    </citation>
    <scope>IDENTIFICATION</scope>
</reference>
<evidence type="ECO:0000256" key="9">
    <source>
        <dbReference type="SAM" id="Phobius"/>
    </source>
</evidence>
<dbReference type="InterPro" id="IPR012506">
    <property type="entry name" value="TMEM86B-like"/>
</dbReference>
<keyword evidence="4 9" id="KW-1133">Transmembrane helix</keyword>
<comment type="catalytic activity">
    <reaction evidence="7">
        <text>a 1-O-(1Z-alkenyl)-sn-glycero-3-phosphoethanolamine + H2O = a 2,3-saturated aldehyde + sn-glycero-3-phosphoethanolamine</text>
        <dbReference type="Rhea" id="RHEA:16905"/>
        <dbReference type="ChEBI" id="CHEBI:15377"/>
        <dbReference type="ChEBI" id="CHEBI:73359"/>
        <dbReference type="ChEBI" id="CHEBI:77288"/>
        <dbReference type="ChEBI" id="CHEBI:143890"/>
        <dbReference type="EC" id="3.3.2.2"/>
    </reaction>
</comment>
<comment type="catalytic activity">
    <reaction evidence="8">
        <text>a 1-O-(1Z-alkenyl)-sn-glycero-3-phosphocholine + H2O = a 2,3-saturated aldehyde + sn-glycerol 3-phosphocholine</text>
        <dbReference type="Rhea" id="RHEA:22544"/>
        <dbReference type="ChEBI" id="CHEBI:15377"/>
        <dbReference type="ChEBI" id="CHEBI:16870"/>
        <dbReference type="ChEBI" id="CHEBI:73359"/>
        <dbReference type="ChEBI" id="CHEBI:77287"/>
        <dbReference type="EC" id="3.3.2.2"/>
    </reaction>
</comment>
<accession>A0A7E4USS5</accession>
<keyword evidence="3 9" id="KW-0812">Transmembrane</keyword>
<dbReference type="GO" id="GO:0016020">
    <property type="term" value="C:membrane"/>
    <property type="evidence" value="ECO:0007669"/>
    <property type="project" value="UniProtKB-SubCell"/>
</dbReference>
<dbReference type="Pfam" id="PF07947">
    <property type="entry name" value="YhhN"/>
    <property type="match status" value="1"/>
</dbReference>
<feature type="transmembrane region" description="Helical" evidence="9">
    <location>
        <begin position="81"/>
        <end position="99"/>
    </location>
</feature>
<feature type="signal peptide" evidence="10">
    <location>
        <begin position="1"/>
        <end position="20"/>
    </location>
</feature>
<evidence type="ECO:0000256" key="10">
    <source>
        <dbReference type="SAM" id="SignalP"/>
    </source>
</evidence>
<organism evidence="11 12">
    <name type="scientific">Panagrellus redivivus</name>
    <name type="common">Microworm</name>
    <dbReference type="NCBI Taxonomy" id="6233"/>
    <lineage>
        <taxon>Eukaryota</taxon>
        <taxon>Metazoa</taxon>
        <taxon>Ecdysozoa</taxon>
        <taxon>Nematoda</taxon>
        <taxon>Chromadorea</taxon>
        <taxon>Rhabditida</taxon>
        <taxon>Tylenchina</taxon>
        <taxon>Panagrolaimomorpha</taxon>
        <taxon>Panagrolaimoidea</taxon>
        <taxon>Panagrolaimidae</taxon>
        <taxon>Panagrellus</taxon>
    </lineage>
</organism>
<evidence type="ECO:0000256" key="1">
    <source>
        <dbReference type="ARBA" id="ARBA00004141"/>
    </source>
</evidence>
<feature type="transmembrane region" description="Helical" evidence="9">
    <location>
        <begin position="137"/>
        <end position="158"/>
    </location>
</feature>
<dbReference type="WBParaSite" id="Pan_g12391.t1">
    <property type="protein sequence ID" value="Pan_g12391.t1"/>
    <property type="gene ID" value="Pan_g12391"/>
</dbReference>
<evidence type="ECO:0000256" key="4">
    <source>
        <dbReference type="ARBA" id="ARBA00022989"/>
    </source>
</evidence>
<evidence type="ECO:0000313" key="12">
    <source>
        <dbReference type="WBParaSite" id="Pan_g12391.t1"/>
    </source>
</evidence>
<keyword evidence="11" id="KW-1185">Reference proteome</keyword>
<evidence type="ECO:0000256" key="5">
    <source>
        <dbReference type="ARBA" id="ARBA00023136"/>
    </source>
</evidence>
<dbReference type="PANTHER" id="PTHR31885">
    <property type="entry name" value="GH04784P"/>
    <property type="match status" value="1"/>
</dbReference>
<evidence type="ECO:0000256" key="3">
    <source>
        <dbReference type="ARBA" id="ARBA00022692"/>
    </source>
</evidence>
<evidence type="ECO:0000256" key="2">
    <source>
        <dbReference type="ARBA" id="ARBA00007375"/>
    </source>
</evidence>
<comment type="subcellular location">
    <subcellularLocation>
        <location evidence="1">Membrane</location>
        <topology evidence="1">Multi-pass membrane protein</topology>
    </subcellularLocation>
</comment>
<dbReference type="AlphaFoldDB" id="A0A7E4USS5"/>
<proteinExistence type="inferred from homology"/>
<dbReference type="PANTHER" id="PTHR31885:SF6">
    <property type="entry name" value="GH04784P"/>
    <property type="match status" value="1"/>
</dbReference>
<name>A0A7E4USS5_PANRE</name>
<comment type="similarity">
    <text evidence="2">Belongs to the TMEM86 family.</text>
</comment>
<feature type="transmembrane region" description="Helical" evidence="9">
    <location>
        <begin position="173"/>
        <end position="194"/>
    </location>
</feature>
<evidence type="ECO:0000256" key="6">
    <source>
        <dbReference type="ARBA" id="ARBA00035673"/>
    </source>
</evidence>
<dbReference type="Proteomes" id="UP000492821">
    <property type="component" value="Unassembled WGS sequence"/>
</dbReference>
<feature type="chain" id="PRO_5028904552" description="lysoplasmalogenase" evidence="10">
    <location>
        <begin position="21"/>
        <end position="225"/>
    </location>
</feature>